<organism evidence="3 4">
    <name type="scientific">Collybiopsis confluens</name>
    <dbReference type="NCBI Taxonomy" id="2823264"/>
    <lineage>
        <taxon>Eukaryota</taxon>
        <taxon>Fungi</taxon>
        <taxon>Dikarya</taxon>
        <taxon>Basidiomycota</taxon>
        <taxon>Agaricomycotina</taxon>
        <taxon>Agaricomycetes</taxon>
        <taxon>Agaricomycetidae</taxon>
        <taxon>Agaricales</taxon>
        <taxon>Marasmiineae</taxon>
        <taxon>Omphalotaceae</taxon>
        <taxon>Collybiopsis</taxon>
    </lineage>
</organism>
<protein>
    <recommendedName>
        <fullName evidence="2">Fungal-type protein kinase domain-containing protein</fullName>
    </recommendedName>
</protein>
<feature type="compositionally biased region" description="Basic and acidic residues" evidence="1">
    <location>
        <begin position="91"/>
        <end position="105"/>
    </location>
</feature>
<evidence type="ECO:0000259" key="2">
    <source>
        <dbReference type="Pfam" id="PF17667"/>
    </source>
</evidence>
<dbReference type="PANTHER" id="PTHR38248">
    <property type="entry name" value="FUNK1 6"/>
    <property type="match status" value="1"/>
</dbReference>
<evidence type="ECO:0000256" key="1">
    <source>
        <dbReference type="SAM" id="MobiDB-lite"/>
    </source>
</evidence>
<feature type="compositionally biased region" description="Acidic residues" evidence="1">
    <location>
        <begin position="514"/>
        <end position="542"/>
    </location>
</feature>
<dbReference type="OrthoDB" id="5584477at2759"/>
<keyword evidence="4" id="KW-1185">Reference proteome</keyword>
<name>A0A8H5GN64_9AGAR</name>
<evidence type="ECO:0000313" key="3">
    <source>
        <dbReference type="EMBL" id="KAF5367810.1"/>
    </source>
</evidence>
<dbReference type="Proteomes" id="UP000518752">
    <property type="component" value="Unassembled WGS sequence"/>
</dbReference>
<evidence type="ECO:0000313" key="4">
    <source>
        <dbReference type="Proteomes" id="UP000518752"/>
    </source>
</evidence>
<dbReference type="InterPro" id="IPR040976">
    <property type="entry name" value="Pkinase_fungal"/>
</dbReference>
<dbReference type="EMBL" id="JAACJN010000140">
    <property type="protein sequence ID" value="KAF5367810.1"/>
    <property type="molecule type" value="Genomic_DNA"/>
</dbReference>
<feature type="domain" description="Fungal-type protein kinase" evidence="2">
    <location>
        <begin position="79"/>
        <end position="281"/>
    </location>
</feature>
<feature type="region of interest" description="Disordered" evidence="1">
    <location>
        <begin position="64"/>
        <end position="105"/>
    </location>
</feature>
<feature type="domain" description="Fungal-type protein kinase" evidence="2">
    <location>
        <begin position="303"/>
        <end position="371"/>
    </location>
</feature>
<feature type="region of interest" description="Disordered" evidence="1">
    <location>
        <begin position="483"/>
        <end position="544"/>
    </location>
</feature>
<reference evidence="3 4" key="1">
    <citation type="journal article" date="2020" name="ISME J.">
        <title>Uncovering the hidden diversity of litter-decomposition mechanisms in mushroom-forming fungi.</title>
        <authorList>
            <person name="Floudas D."/>
            <person name="Bentzer J."/>
            <person name="Ahren D."/>
            <person name="Johansson T."/>
            <person name="Persson P."/>
            <person name="Tunlid A."/>
        </authorList>
    </citation>
    <scope>NUCLEOTIDE SEQUENCE [LARGE SCALE GENOMIC DNA]</scope>
    <source>
        <strain evidence="3 4">CBS 406.79</strain>
    </source>
</reference>
<accession>A0A8H5GN64</accession>
<dbReference type="PANTHER" id="PTHR38248:SF2">
    <property type="entry name" value="FUNK1 11"/>
    <property type="match status" value="1"/>
</dbReference>
<comment type="caution">
    <text evidence="3">The sequence shown here is derived from an EMBL/GenBank/DDBJ whole genome shotgun (WGS) entry which is preliminary data.</text>
</comment>
<dbReference type="Pfam" id="PF17667">
    <property type="entry name" value="Pkinase_fungal"/>
    <property type="match status" value="2"/>
</dbReference>
<dbReference type="AlphaFoldDB" id="A0A8H5GN64"/>
<proteinExistence type="predicted"/>
<sequence>MQPFLNDGWCLVNSSKSPDVSPAVQFFGGTGIKPDMALYESPPRGSKTDSSVAELFGEFKVKPVDDPFYRRPPKAKKSKAEESKAGQTEKVNQEPKKEQEPRTARDTRGQITLYINAIQASQYRSRVFLFFIIGDKCRLFCHSRAGTQYTDAFYYTKSSYLHEFFWRLTHGAPAARGHDTTMRLGKPAGTPLYLVTVGAKTLYVHEPFTRLHRYPVGPATRCYVAYDPARDNGIDEDNYGIVLLKDCWRNDKYKREDVVYAALEDAGVCNVPRALASGDVGPEGSFSRFYYVGLSNAIRDALRDISIRNIVLCNGEGYLIDWERAKELTDMEARAKERTGTWEFMSIRLLSAPNLSQEIGDDLESFVYVVLHSAICFATNALTPAERAVLLQNFEQTELGVSKRKALLQNPGNGYSCQLSVSARSGTSVYRPPAPGEPFQEEIQKRKLWLSTHDWLESCFERYVTDPMWLIVRNDWHQNEIMRSIPQGDPDNAERKRPINGSLSQAPTDAPADKDEDEGEDKDELEMEADEDQGNDLADDSDGGGYKMIFDVCCTHASF</sequence>
<gene>
    <name evidence="3" type="ORF">D9757_010322</name>
</gene>